<name>A0A3A9Z3B2_9ACTN</name>
<feature type="transmembrane region" description="Helical" evidence="2">
    <location>
        <begin position="12"/>
        <end position="29"/>
    </location>
</feature>
<feature type="region of interest" description="Disordered" evidence="1">
    <location>
        <begin position="58"/>
        <end position="82"/>
    </location>
</feature>
<gene>
    <name evidence="3" type="ORF">D7223_22245</name>
</gene>
<accession>A0A3A9Z3B2</accession>
<keyword evidence="2" id="KW-0472">Membrane</keyword>
<sequence length="104" mass="10739">MSFLRPDARKLAAVAALAAVALLVTLLVWRPGDLLGVGLALVVVLLAAVAGVAVAAARDRAGEEPPPGTAPADSGGLHGIDADTLETLDNRETLRAVRERRRGR</sequence>
<organism evidence="3 4">
    <name type="scientific">Micromonospora endolithica</name>
    <dbReference type="NCBI Taxonomy" id="230091"/>
    <lineage>
        <taxon>Bacteria</taxon>
        <taxon>Bacillati</taxon>
        <taxon>Actinomycetota</taxon>
        <taxon>Actinomycetes</taxon>
        <taxon>Micromonosporales</taxon>
        <taxon>Micromonosporaceae</taxon>
        <taxon>Micromonospora</taxon>
    </lineage>
</organism>
<evidence type="ECO:0000256" key="2">
    <source>
        <dbReference type="SAM" id="Phobius"/>
    </source>
</evidence>
<reference evidence="3 4" key="1">
    <citation type="journal article" date="2004" name="Syst. Appl. Microbiol.">
        <title>Cryptoendolithic actinomycetes from antarctic sandstone rock samples: Micromonospora endolithica sp. nov. and two isolates related to Micromonospora coerulea Jensen 1932.</title>
        <authorList>
            <person name="Hirsch P."/>
            <person name="Mevs U."/>
            <person name="Kroppenstedt R.M."/>
            <person name="Schumann P."/>
            <person name="Stackebrandt E."/>
        </authorList>
    </citation>
    <scope>NUCLEOTIDE SEQUENCE [LARGE SCALE GENOMIC DNA]</scope>
    <source>
        <strain evidence="3 4">JCM 12677</strain>
    </source>
</reference>
<dbReference type="EMBL" id="RBAK01000009">
    <property type="protein sequence ID" value="RKN42758.1"/>
    <property type="molecule type" value="Genomic_DNA"/>
</dbReference>
<evidence type="ECO:0000256" key="1">
    <source>
        <dbReference type="SAM" id="MobiDB-lite"/>
    </source>
</evidence>
<keyword evidence="4" id="KW-1185">Reference proteome</keyword>
<protein>
    <submittedName>
        <fullName evidence="3">Uncharacterized protein</fullName>
    </submittedName>
</protein>
<comment type="caution">
    <text evidence="3">The sequence shown here is derived from an EMBL/GenBank/DDBJ whole genome shotgun (WGS) entry which is preliminary data.</text>
</comment>
<dbReference type="RefSeq" id="WP_120730358.1">
    <property type="nucleotide sequence ID" value="NZ_RBAK01000009.1"/>
</dbReference>
<feature type="transmembrane region" description="Helical" evidence="2">
    <location>
        <begin position="35"/>
        <end position="57"/>
    </location>
</feature>
<proteinExistence type="predicted"/>
<evidence type="ECO:0000313" key="3">
    <source>
        <dbReference type="EMBL" id="RKN42758.1"/>
    </source>
</evidence>
<dbReference type="Proteomes" id="UP000281726">
    <property type="component" value="Unassembled WGS sequence"/>
</dbReference>
<dbReference type="AlphaFoldDB" id="A0A3A9Z3B2"/>
<keyword evidence="2" id="KW-0812">Transmembrane</keyword>
<keyword evidence="2" id="KW-1133">Transmembrane helix</keyword>
<evidence type="ECO:0000313" key="4">
    <source>
        <dbReference type="Proteomes" id="UP000281726"/>
    </source>
</evidence>